<dbReference type="Proteomes" id="UP001140206">
    <property type="component" value="Chromosome 5"/>
</dbReference>
<feature type="signal peptide" evidence="1">
    <location>
        <begin position="1"/>
        <end position="20"/>
    </location>
</feature>
<reference evidence="2" key="1">
    <citation type="submission" date="2022-08" db="EMBL/GenBank/DDBJ databases">
        <authorList>
            <person name="Marques A."/>
        </authorList>
    </citation>
    <scope>NUCLEOTIDE SEQUENCE</scope>
    <source>
        <strain evidence="2">RhyPub2mFocal</strain>
        <tissue evidence="2">Leaves</tissue>
    </source>
</reference>
<dbReference type="PANTHER" id="PTHR34836:SF1">
    <property type="entry name" value="OS09G0428600 PROTEIN"/>
    <property type="match status" value="1"/>
</dbReference>
<feature type="chain" id="PRO_5043776172" evidence="1">
    <location>
        <begin position="21"/>
        <end position="89"/>
    </location>
</feature>
<gene>
    <name evidence="2" type="ORF">LUZ62_080557</name>
</gene>
<organism evidence="2 3">
    <name type="scientific">Rhynchospora pubera</name>
    <dbReference type="NCBI Taxonomy" id="906938"/>
    <lineage>
        <taxon>Eukaryota</taxon>
        <taxon>Viridiplantae</taxon>
        <taxon>Streptophyta</taxon>
        <taxon>Embryophyta</taxon>
        <taxon>Tracheophyta</taxon>
        <taxon>Spermatophyta</taxon>
        <taxon>Magnoliopsida</taxon>
        <taxon>Liliopsida</taxon>
        <taxon>Poales</taxon>
        <taxon>Cyperaceae</taxon>
        <taxon>Cyperoideae</taxon>
        <taxon>Rhynchosporeae</taxon>
        <taxon>Rhynchospora</taxon>
    </lineage>
</organism>
<dbReference type="AlphaFoldDB" id="A0AAV8BSI9"/>
<proteinExistence type="predicted"/>
<accession>A0AAV8BSI9</accession>
<dbReference type="InterPro" id="IPR015683">
    <property type="entry name" value="Ionotropic_Glu_rcpt"/>
</dbReference>
<keyword evidence="2" id="KW-0675">Receptor</keyword>
<sequence length="89" mass="9767">MLRLPILSVFLFVMSSWAFGAQDPNKNGPAQFDVGVILDLNTLIGKMAQTSIAMAVEDFYEVHSNYSTRLVLDTRDGNQDDGLATLEGD</sequence>
<name>A0AAV8BSI9_9POAL</name>
<evidence type="ECO:0000313" key="3">
    <source>
        <dbReference type="Proteomes" id="UP001140206"/>
    </source>
</evidence>
<comment type="caution">
    <text evidence="2">The sequence shown here is derived from an EMBL/GenBank/DDBJ whole genome shotgun (WGS) entry which is preliminary data.</text>
</comment>
<keyword evidence="3" id="KW-1185">Reference proteome</keyword>
<dbReference type="PANTHER" id="PTHR34836">
    <property type="entry name" value="OS06G0188250 PROTEIN"/>
    <property type="match status" value="1"/>
</dbReference>
<keyword evidence="1" id="KW-0732">Signal</keyword>
<protein>
    <submittedName>
        <fullName evidence="2">Glutamate receptor</fullName>
    </submittedName>
</protein>
<evidence type="ECO:0000256" key="1">
    <source>
        <dbReference type="SAM" id="SignalP"/>
    </source>
</evidence>
<evidence type="ECO:0000313" key="2">
    <source>
        <dbReference type="EMBL" id="KAJ4746152.1"/>
    </source>
</evidence>
<dbReference type="EMBL" id="JAMFTS010000005">
    <property type="protein sequence ID" value="KAJ4746152.1"/>
    <property type="molecule type" value="Genomic_DNA"/>
</dbReference>